<name>A0A1T4MU12_9HYPH</name>
<dbReference type="AlphaFoldDB" id="A0A1T4MU12"/>
<dbReference type="EMBL" id="FUWJ01000002">
    <property type="protein sequence ID" value="SJZ70324.1"/>
    <property type="molecule type" value="Genomic_DNA"/>
</dbReference>
<protein>
    <submittedName>
        <fullName evidence="4">Short-chain dehydrogenase</fullName>
    </submittedName>
</protein>
<proteinExistence type="inferred from homology"/>
<dbReference type="GO" id="GO:0016491">
    <property type="term" value="F:oxidoreductase activity"/>
    <property type="evidence" value="ECO:0007669"/>
    <property type="project" value="UniProtKB-KW"/>
</dbReference>
<dbReference type="PRINTS" id="PR00081">
    <property type="entry name" value="GDHRDH"/>
</dbReference>
<evidence type="ECO:0000313" key="4">
    <source>
        <dbReference type="EMBL" id="SJZ70324.1"/>
    </source>
</evidence>
<dbReference type="Gene3D" id="3.40.50.720">
    <property type="entry name" value="NAD(P)-binding Rossmann-like Domain"/>
    <property type="match status" value="1"/>
</dbReference>
<evidence type="ECO:0000256" key="1">
    <source>
        <dbReference type="ARBA" id="ARBA00006484"/>
    </source>
</evidence>
<gene>
    <name evidence="4" type="ORF">SAMN02745126_01969</name>
</gene>
<dbReference type="SUPFAM" id="SSF51735">
    <property type="entry name" value="NAD(P)-binding Rossmann-fold domains"/>
    <property type="match status" value="1"/>
</dbReference>
<evidence type="ECO:0000313" key="5">
    <source>
        <dbReference type="Proteomes" id="UP000190092"/>
    </source>
</evidence>
<dbReference type="Pfam" id="PF00106">
    <property type="entry name" value="adh_short"/>
    <property type="match status" value="1"/>
</dbReference>
<sequence>MVQSRHPQPRKSILITGASSGIGAALAQALSTSGRTLALLGRDEARLDAIADACRAKGAQCKVGVIDICDHAAMADFISLFEREHGIDLLVLNAGIMTGRPADNALETGAAAQRLLEINLVAAIDTLHLALPGMLQRRRGEIVFMASLSGLAPLQDAPAYSASKAALLSYGVALRDAVAESGINVMVVCPGYVATPMVAKHRGARPGEVSAADAARRILKGLDANKGLIGFPIWLYWLSRVALLAPEFLRRKTMSLFRFHLDA</sequence>
<reference evidence="5" key="1">
    <citation type="submission" date="2017-02" db="EMBL/GenBank/DDBJ databases">
        <authorList>
            <person name="Varghese N."/>
            <person name="Submissions S."/>
        </authorList>
    </citation>
    <scope>NUCLEOTIDE SEQUENCE [LARGE SCALE GENOMIC DNA]</scope>
    <source>
        <strain evidence="5">ATCC 27094</strain>
    </source>
</reference>
<accession>A0A1T4MU12</accession>
<dbReference type="Proteomes" id="UP000190092">
    <property type="component" value="Unassembled WGS sequence"/>
</dbReference>
<dbReference type="PANTHER" id="PTHR44196:SF1">
    <property type="entry name" value="DEHYDROGENASE_REDUCTASE SDR FAMILY MEMBER 7B"/>
    <property type="match status" value="1"/>
</dbReference>
<organism evidence="4 5">
    <name type="scientific">Enhydrobacter aerosaccus</name>
    <dbReference type="NCBI Taxonomy" id="225324"/>
    <lineage>
        <taxon>Bacteria</taxon>
        <taxon>Pseudomonadati</taxon>
        <taxon>Pseudomonadota</taxon>
        <taxon>Alphaproteobacteria</taxon>
        <taxon>Hyphomicrobiales</taxon>
        <taxon>Enhydrobacter</taxon>
    </lineage>
</organism>
<comment type="similarity">
    <text evidence="1 3">Belongs to the short-chain dehydrogenases/reductases (SDR) family.</text>
</comment>
<keyword evidence="5" id="KW-1185">Reference proteome</keyword>
<dbReference type="InterPro" id="IPR020904">
    <property type="entry name" value="Sc_DH/Rdtase_CS"/>
</dbReference>
<dbReference type="GO" id="GO:0016020">
    <property type="term" value="C:membrane"/>
    <property type="evidence" value="ECO:0007669"/>
    <property type="project" value="TreeGrafter"/>
</dbReference>
<evidence type="ECO:0000256" key="3">
    <source>
        <dbReference type="RuleBase" id="RU000363"/>
    </source>
</evidence>
<evidence type="ECO:0000256" key="2">
    <source>
        <dbReference type="ARBA" id="ARBA00023002"/>
    </source>
</evidence>
<keyword evidence="2" id="KW-0560">Oxidoreductase</keyword>
<dbReference type="InterPro" id="IPR036291">
    <property type="entry name" value="NAD(P)-bd_dom_sf"/>
</dbReference>
<dbReference type="RefSeq" id="WP_085933703.1">
    <property type="nucleotide sequence ID" value="NZ_FUWJ01000002.1"/>
</dbReference>
<dbReference type="PROSITE" id="PS00061">
    <property type="entry name" value="ADH_SHORT"/>
    <property type="match status" value="1"/>
</dbReference>
<dbReference type="InterPro" id="IPR002347">
    <property type="entry name" value="SDR_fam"/>
</dbReference>
<dbReference type="PANTHER" id="PTHR44196">
    <property type="entry name" value="DEHYDROGENASE/REDUCTASE SDR FAMILY MEMBER 7B"/>
    <property type="match status" value="1"/>
</dbReference>
<dbReference type="STRING" id="225324.SAMN02745126_01969"/>
<dbReference type="PRINTS" id="PR00080">
    <property type="entry name" value="SDRFAMILY"/>
</dbReference>
<dbReference type="OrthoDB" id="335726at2"/>